<evidence type="ECO:0000259" key="6">
    <source>
        <dbReference type="Pfam" id="PF04932"/>
    </source>
</evidence>
<reference evidence="7 8" key="1">
    <citation type="submission" date="2018-08" db="EMBL/GenBank/DDBJ databases">
        <title>A genome reference for cultivated species of the human gut microbiota.</title>
        <authorList>
            <person name="Zou Y."/>
            <person name="Xue W."/>
            <person name="Luo G."/>
        </authorList>
    </citation>
    <scope>NUCLEOTIDE SEQUENCE [LARGE SCALE GENOMIC DNA]</scope>
    <source>
        <strain evidence="7 8">AF46-11NS</strain>
    </source>
</reference>
<name>A0A415G0X5_9BACE</name>
<feature type="transmembrane region" description="Helical" evidence="5">
    <location>
        <begin position="114"/>
        <end position="136"/>
    </location>
</feature>
<dbReference type="PANTHER" id="PTHR37422:SF13">
    <property type="entry name" value="LIPOPOLYSACCHARIDE BIOSYNTHESIS PROTEIN PA4999-RELATED"/>
    <property type="match status" value="1"/>
</dbReference>
<evidence type="ECO:0000256" key="4">
    <source>
        <dbReference type="ARBA" id="ARBA00023136"/>
    </source>
</evidence>
<dbReference type="RefSeq" id="WP_134993029.1">
    <property type="nucleotide sequence ID" value="NZ_JAHONF010000003.1"/>
</dbReference>
<feature type="transmembrane region" description="Helical" evidence="5">
    <location>
        <begin position="31"/>
        <end position="54"/>
    </location>
</feature>
<feature type="transmembrane region" description="Helical" evidence="5">
    <location>
        <begin position="292"/>
        <end position="315"/>
    </location>
</feature>
<dbReference type="InterPro" id="IPR007016">
    <property type="entry name" value="O-antigen_ligase-rel_domated"/>
</dbReference>
<feature type="transmembrane region" description="Helical" evidence="5">
    <location>
        <begin position="142"/>
        <end position="159"/>
    </location>
</feature>
<dbReference type="InterPro" id="IPR051533">
    <property type="entry name" value="WaaL-like"/>
</dbReference>
<gene>
    <name evidence="7" type="ORF">DW075_02470</name>
</gene>
<evidence type="ECO:0000256" key="2">
    <source>
        <dbReference type="ARBA" id="ARBA00022692"/>
    </source>
</evidence>
<keyword evidence="4 5" id="KW-0472">Membrane</keyword>
<evidence type="ECO:0000256" key="3">
    <source>
        <dbReference type="ARBA" id="ARBA00022989"/>
    </source>
</evidence>
<sequence length="373" mass="42552">MLYKKNYLIYALFAVLITYTAYTFLWTRFGLGVTFVVQLALLGLVILGFFAYLVSPPSGKNSWINWLFAVWVTQALAYTLGDSSATTQFKESTFVLLCAAPIISQQYNPKHAKYFMIVMGAVSIAMYFVTISMMRLENENSYGGGYLILVAFPVLLYFFRHKSIRIRMIISILTFVLVLLSMKRGDILSCILVILVYYYIMLRHKGKIDSKVIVAIIFVAFAGFLIFKYMLSTSDIFAWRFEQTMKGDSSNRDDIYSSLINNFLNAPFDVQLFGGGFDASVKIAGIRAHSDILEVLSCEGIFGLTIYLGAFFSLFRQMRRRADVAEKAILASVLVIWLVKMVFSMFIFSQPTIILFVLTGYILNKRIDKQYEY</sequence>
<keyword evidence="3 5" id="KW-1133">Transmembrane helix</keyword>
<organism evidence="7 8">
    <name type="scientific">Bacteroides xylanisolvens</name>
    <dbReference type="NCBI Taxonomy" id="371601"/>
    <lineage>
        <taxon>Bacteria</taxon>
        <taxon>Pseudomonadati</taxon>
        <taxon>Bacteroidota</taxon>
        <taxon>Bacteroidia</taxon>
        <taxon>Bacteroidales</taxon>
        <taxon>Bacteroidaceae</taxon>
        <taxon>Bacteroides</taxon>
    </lineage>
</organism>
<dbReference type="EMBL" id="QRNE01000006">
    <property type="protein sequence ID" value="RHK29391.1"/>
    <property type="molecule type" value="Genomic_DNA"/>
</dbReference>
<evidence type="ECO:0000256" key="1">
    <source>
        <dbReference type="ARBA" id="ARBA00004141"/>
    </source>
</evidence>
<dbReference type="Proteomes" id="UP000285503">
    <property type="component" value="Unassembled WGS sequence"/>
</dbReference>
<feature type="domain" description="O-antigen ligase-related" evidence="6">
    <location>
        <begin position="170"/>
        <end position="308"/>
    </location>
</feature>
<proteinExistence type="predicted"/>
<comment type="caution">
    <text evidence="7">The sequence shown here is derived from an EMBL/GenBank/DDBJ whole genome shotgun (WGS) entry which is preliminary data.</text>
</comment>
<dbReference type="GO" id="GO:0016020">
    <property type="term" value="C:membrane"/>
    <property type="evidence" value="ECO:0007669"/>
    <property type="project" value="UniProtKB-SubCell"/>
</dbReference>
<comment type="subcellular location">
    <subcellularLocation>
        <location evidence="1">Membrane</location>
        <topology evidence="1">Multi-pass membrane protein</topology>
    </subcellularLocation>
</comment>
<feature type="transmembrane region" description="Helical" evidence="5">
    <location>
        <begin position="212"/>
        <end position="231"/>
    </location>
</feature>
<protein>
    <recommendedName>
        <fullName evidence="6">O-antigen ligase-related domain-containing protein</fullName>
    </recommendedName>
</protein>
<feature type="transmembrane region" description="Helical" evidence="5">
    <location>
        <begin position="171"/>
        <end position="200"/>
    </location>
</feature>
<evidence type="ECO:0000313" key="8">
    <source>
        <dbReference type="Proteomes" id="UP000285503"/>
    </source>
</evidence>
<feature type="transmembrane region" description="Helical" evidence="5">
    <location>
        <begin position="7"/>
        <end position="25"/>
    </location>
</feature>
<evidence type="ECO:0000313" key="7">
    <source>
        <dbReference type="EMBL" id="RHK29391.1"/>
    </source>
</evidence>
<feature type="transmembrane region" description="Helical" evidence="5">
    <location>
        <begin position="335"/>
        <end position="363"/>
    </location>
</feature>
<dbReference type="Pfam" id="PF04932">
    <property type="entry name" value="Wzy_C"/>
    <property type="match status" value="1"/>
</dbReference>
<keyword evidence="2 5" id="KW-0812">Transmembrane</keyword>
<evidence type="ECO:0000256" key="5">
    <source>
        <dbReference type="SAM" id="Phobius"/>
    </source>
</evidence>
<dbReference type="PANTHER" id="PTHR37422">
    <property type="entry name" value="TEICHURONIC ACID BIOSYNTHESIS PROTEIN TUAE"/>
    <property type="match status" value="1"/>
</dbReference>
<dbReference type="AlphaFoldDB" id="A0A415G0X5"/>
<accession>A0A415G0X5</accession>